<evidence type="ECO:0000313" key="1">
    <source>
        <dbReference type="EMBL" id="SMP74921.1"/>
    </source>
</evidence>
<dbReference type="Proteomes" id="UP001158067">
    <property type="component" value="Unassembled WGS sequence"/>
</dbReference>
<accession>A0ABY1QME7</accession>
<comment type="caution">
    <text evidence="1">The sequence shown here is derived from an EMBL/GenBank/DDBJ whole genome shotgun (WGS) entry which is preliminary data.</text>
</comment>
<evidence type="ECO:0000313" key="2">
    <source>
        <dbReference type="Proteomes" id="UP001158067"/>
    </source>
</evidence>
<proteinExistence type="predicted"/>
<gene>
    <name evidence="1" type="ORF">SAMN06265222_11879</name>
</gene>
<protein>
    <submittedName>
        <fullName evidence="1">Uncharacterized protein</fullName>
    </submittedName>
</protein>
<organism evidence="1 2">
    <name type="scientific">Neorhodopirellula lusitana</name>
    <dbReference type="NCBI Taxonomy" id="445327"/>
    <lineage>
        <taxon>Bacteria</taxon>
        <taxon>Pseudomonadati</taxon>
        <taxon>Planctomycetota</taxon>
        <taxon>Planctomycetia</taxon>
        <taxon>Pirellulales</taxon>
        <taxon>Pirellulaceae</taxon>
        <taxon>Neorhodopirellula</taxon>
    </lineage>
</organism>
<sequence length="299" mass="34989">MNSSNTSHRFPYMTDYVNDVFATEKHQWDFIFLRPLLLVFYFFLRTVSFPLKFVFHRVAYGFEAKLIDWSMSFGMKYLARYEAAELMVRHVQIEPLLYRHVLLDDSQPVPAESTLAERSRKLNGIDGDFGVEDLQTVVDHNMTIGHDELSYELIDRFDRDTFLANVDQIKRSRPEDHSQYSKVALQENRDHSWQILGATNIVLLIVTTITIFADLKTAMKALGSFDSDSILLWCLKHLYAHDPESQINLDFFMQEVNNRGHYNSSAFFSNPSQYLYYHIVFDEVAYDLLRNQPPTPEDI</sequence>
<dbReference type="EMBL" id="FXUG01000018">
    <property type="protein sequence ID" value="SMP74921.1"/>
    <property type="molecule type" value="Genomic_DNA"/>
</dbReference>
<name>A0ABY1QME7_9BACT</name>
<reference evidence="1 2" key="1">
    <citation type="submission" date="2017-05" db="EMBL/GenBank/DDBJ databases">
        <authorList>
            <person name="Varghese N."/>
            <person name="Submissions S."/>
        </authorList>
    </citation>
    <scope>NUCLEOTIDE SEQUENCE [LARGE SCALE GENOMIC DNA]</scope>
    <source>
        <strain evidence="1 2">DSM 25457</strain>
    </source>
</reference>
<keyword evidence="2" id="KW-1185">Reference proteome</keyword>
<dbReference type="RefSeq" id="WP_283434984.1">
    <property type="nucleotide sequence ID" value="NZ_CAWLDM010000001.1"/>
</dbReference>